<dbReference type="Pfam" id="PF12801">
    <property type="entry name" value="Fer4_5"/>
    <property type="match status" value="2"/>
</dbReference>
<dbReference type="KEGG" id="haby:HLVA_18980"/>
<dbReference type="AlphaFoldDB" id="A0AAU9DK98"/>
<protein>
    <recommendedName>
        <fullName evidence="2">4Fe-4S ferredoxin-type domain-containing protein</fullName>
    </recommendedName>
</protein>
<keyword evidence="1" id="KW-0472">Membrane</keyword>
<sequence>MKKLKEVYLKWNWTLMILFLLLAIINPLFGLAALLCMIPAVYMSIKDKKKTFCAFYCPRGNFLTKILQKISLNKKAPKFFQSRKFKALFFTLMFGFFIYSLTKTGGDLLKIGFVFFRFILTSTIVGTILGVFFKPRTWCQVCPFGYMTELTAQPKRTFKKIFFYI</sequence>
<reference evidence="3 4" key="1">
    <citation type="submission" date="2022-11" db="EMBL/GenBank/DDBJ databases">
        <title>Haliovirga abyssi gen. nov., sp. nov., a mesophilic fermentative bacterium isolated from the Iheya North hydrothermal field and the proposal of Haliovirgaceae fam. nov.</title>
        <authorList>
            <person name="Miyazaki U."/>
            <person name="Tame A."/>
            <person name="Miyazaki J."/>
            <person name="Takai K."/>
            <person name="Sawayama S."/>
            <person name="Kitajima M."/>
            <person name="Okamoto A."/>
            <person name="Nakagawa S."/>
        </authorList>
    </citation>
    <scope>NUCLEOTIDE SEQUENCE [LARGE SCALE GENOMIC DNA]</scope>
    <source>
        <strain evidence="3 4">IC12</strain>
    </source>
</reference>
<evidence type="ECO:0000259" key="2">
    <source>
        <dbReference type="Pfam" id="PF12801"/>
    </source>
</evidence>
<evidence type="ECO:0000313" key="4">
    <source>
        <dbReference type="Proteomes" id="UP001321582"/>
    </source>
</evidence>
<feature type="transmembrane region" description="Helical" evidence="1">
    <location>
        <begin position="15"/>
        <end position="42"/>
    </location>
</feature>
<feature type="domain" description="4Fe-4S ferredoxin-type" evidence="2">
    <location>
        <begin position="125"/>
        <end position="159"/>
    </location>
</feature>
<keyword evidence="1" id="KW-0812">Transmembrane</keyword>
<dbReference type="EMBL" id="AP027059">
    <property type="protein sequence ID" value="BDU51329.1"/>
    <property type="molecule type" value="Genomic_DNA"/>
</dbReference>
<feature type="domain" description="4Fe-4S ferredoxin-type" evidence="2">
    <location>
        <begin position="30"/>
        <end position="63"/>
    </location>
</feature>
<feature type="transmembrane region" description="Helical" evidence="1">
    <location>
        <begin position="114"/>
        <end position="133"/>
    </location>
</feature>
<proteinExistence type="predicted"/>
<gene>
    <name evidence="3" type="ORF">HLVA_18980</name>
</gene>
<organism evidence="3 4">
    <name type="scientific">Haliovirga abyssi</name>
    <dbReference type="NCBI Taxonomy" id="2996794"/>
    <lineage>
        <taxon>Bacteria</taxon>
        <taxon>Fusobacteriati</taxon>
        <taxon>Fusobacteriota</taxon>
        <taxon>Fusobacteriia</taxon>
        <taxon>Fusobacteriales</taxon>
        <taxon>Haliovirgaceae</taxon>
        <taxon>Haliovirga</taxon>
    </lineage>
</organism>
<evidence type="ECO:0000313" key="3">
    <source>
        <dbReference type="EMBL" id="BDU51329.1"/>
    </source>
</evidence>
<name>A0AAU9DK98_9FUSO</name>
<evidence type="ECO:0000256" key="1">
    <source>
        <dbReference type="SAM" id="Phobius"/>
    </source>
</evidence>
<dbReference type="RefSeq" id="WP_307904207.1">
    <property type="nucleotide sequence ID" value="NZ_AP027059.1"/>
</dbReference>
<dbReference type="InterPro" id="IPR017896">
    <property type="entry name" value="4Fe4S_Fe-S-bd"/>
</dbReference>
<dbReference type="Proteomes" id="UP001321582">
    <property type="component" value="Chromosome"/>
</dbReference>
<keyword evidence="1" id="KW-1133">Transmembrane helix</keyword>
<accession>A0AAU9DK98</accession>
<feature type="transmembrane region" description="Helical" evidence="1">
    <location>
        <begin position="85"/>
        <end position="102"/>
    </location>
</feature>
<keyword evidence="4" id="KW-1185">Reference proteome</keyword>